<organism evidence="1">
    <name type="scientific">Arundo donax</name>
    <name type="common">Giant reed</name>
    <name type="synonym">Donax arundinaceus</name>
    <dbReference type="NCBI Taxonomy" id="35708"/>
    <lineage>
        <taxon>Eukaryota</taxon>
        <taxon>Viridiplantae</taxon>
        <taxon>Streptophyta</taxon>
        <taxon>Embryophyta</taxon>
        <taxon>Tracheophyta</taxon>
        <taxon>Spermatophyta</taxon>
        <taxon>Magnoliopsida</taxon>
        <taxon>Liliopsida</taxon>
        <taxon>Poales</taxon>
        <taxon>Poaceae</taxon>
        <taxon>PACMAD clade</taxon>
        <taxon>Arundinoideae</taxon>
        <taxon>Arundineae</taxon>
        <taxon>Arundo</taxon>
    </lineage>
</organism>
<reference evidence="1" key="2">
    <citation type="journal article" date="2015" name="Data Brief">
        <title>Shoot transcriptome of the giant reed, Arundo donax.</title>
        <authorList>
            <person name="Barrero R.A."/>
            <person name="Guerrero F.D."/>
            <person name="Moolhuijzen P."/>
            <person name="Goolsby J.A."/>
            <person name="Tidwell J."/>
            <person name="Bellgard S.E."/>
            <person name="Bellgard M.I."/>
        </authorList>
    </citation>
    <scope>NUCLEOTIDE SEQUENCE</scope>
    <source>
        <tissue evidence="1">Shoot tissue taken approximately 20 cm above the soil surface</tissue>
    </source>
</reference>
<reference evidence="1" key="1">
    <citation type="submission" date="2014-09" db="EMBL/GenBank/DDBJ databases">
        <authorList>
            <person name="Magalhaes I.L.F."/>
            <person name="Oliveira U."/>
            <person name="Santos F.R."/>
            <person name="Vidigal T.H.D.A."/>
            <person name="Brescovit A.D."/>
            <person name="Santos A.J."/>
        </authorList>
    </citation>
    <scope>NUCLEOTIDE SEQUENCE</scope>
    <source>
        <tissue evidence="1">Shoot tissue taken approximately 20 cm above the soil surface</tissue>
    </source>
</reference>
<name>A0A0A8XYR1_ARUDO</name>
<dbReference type="AlphaFoldDB" id="A0A0A8XYR1"/>
<sequence>MNRTSSKSCMNGRKYLRVFLFPISSCTAYVPRPLGLIFCCWATTGEAKTASQGTRCRAQDNTFLATENTTYNITAARSFLDARILRLILIPCVLMKCRIDCTTSTTNVQAPTSTILAASFGPPTLLSSFMSNLM</sequence>
<accession>A0A0A8XYR1</accession>
<proteinExistence type="predicted"/>
<dbReference type="EMBL" id="GBRH01279987">
    <property type="protein sequence ID" value="JAD17908.1"/>
    <property type="molecule type" value="Transcribed_RNA"/>
</dbReference>
<protein>
    <submittedName>
        <fullName evidence="1">Uncharacterized protein</fullName>
    </submittedName>
</protein>
<evidence type="ECO:0000313" key="1">
    <source>
        <dbReference type="EMBL" id="JAD17908.1"/>
    </source>
</evidence>